<proteinExistence type="predicted"/>
<dbReference type="AlphaFoldDB" id="A0A0L0F994"/>
<dbReference type="EMBL" id="KQ245815">
    <property type="protein sequence ID" value="KNC73295.1"/>
    <property type="molecule type" value="Genomic_DNA"/>
</dbReference>
<organism evidence="2 3">
    <name type="scientific">Sphaeroforma arctica JP610</name>
    <dbReference type="NCBI Taxonomy" id="667725"/>
    <lineage>
        <taxon>Eukaryota</taxon>
        <taxon>Ichthyosporea</taxon>
        <taxon>Ichthyophonida</taxon>
        <taxon>Sphaeroforma</taxon>
    </lineage>
</organism>
<evidence type="ECO:0000313" key="3">
    <source>
        <dbReference type="Proteomes" id="UP000054560"/>
    </source>
</evidence>
<dbReference type="Proteomes" id="UP000054560">
    <property type="component" value="Unassembled WGS sequence"/>
</dbReference>
<gene>
    <name evidence="2" type="ORF">SARC_14145</name>
</gene>
<reference evidence="2 3" key="1">
    <citation type="submission" date="2011-02" db="EMBL/GenBank/DDBJ databases">
        <title>The Genome Sequence of Sphaeroforma arctica JP610.</title>
        <authorList>
            <consortium name="The Broad Institute Genome Sequencing Platform"/>
            <person name="Russ C."/>
            <person name="Cuomo C."/>
            <person name="Young S.K."/>
            <person name="Zeng Q."/>
            <person name="Gargeya S."/>
            <person name="Alvarado L."/>
            <person name="Berlin A."/>
            <person name="Chapman S.B."/>
            <person name="Chen Z."/>
            <person name="Freedman E."/>
            <person name="Gellesch M."/>
            <person name="Goldberg J."/>
            <person name="Griggs A."/>
            <person name="Gujja S."/>
            <person name="Heilman E."/>
            <person name="Heiman D."/>
            <person name="Howarth C."/>
            <person name="Mehta T."/>
            <person name="Neiman D."/>
            <person name="Pearson M."/>
            <person name="Roberts A."/>
            <person name="Saif S."/>
            <person name="Shea T."/>
            <person name="Shenoy N."/>
            <person name="Sisk P."/>
            <person name="Stolte C."/>
            <person name="Sykes S."/>
            <person name="White J."/>
            <person name="Yandava C."/>
            <person name="Burger G."/>
            <person name="Gray M.W."/>
            <person name="Holland P.W.H."/>
            <person name="King N."/>
            <person name="Lang F.B.F."/>
            <person name="Roger A.J."/>
            <person name="Ruiz-Trillo I."/>
            <person name="Haas B."/>
            <person name="Nusbaum C."/>
            <person name="Birren B."/>
        </authorList>
    </citation>
    <scope>NUCLEOTIDE SEQUENCE [LARGE SCALE GENOMIC DNA]</scope>
    <source>
        <strain evidence="2 3">JP610</strain>
    </source>
</reference>
<accession>A0A0L0F994</accession>
<dbReference type="RefSeq" id="XP_014147197.1">
    <property type="nucleotide sequence ID" value="XM_014291722.1"/>
</dbReference>
<keyword evidence="3" id="KW-1185">Reference proteome</keyword>
<dbReference type="GeneID" id="25914649"/>
<feature type="compositionally biased region" description="Basic and acidic residues" evidence="1">
    <location>
        <begin position="152"/>
        <end position="176"/>
    </location>
</feature>
<name>A0A0L0F994_9EUKA</name>
<sequence>MAERERILKESLCQDFFMTLQSRMLPAMRADFDWLVAYARLYAGVWPRVSKGDKAAVTANYAKSLRQDRERLFEVLQELIVFMCGRAILTVLISEVEAQGENSDEPVTSAAEYISAMILQKRAPVVDLNGSKDPQPSMGRVGDLAKAAGASTKDKGPQVGGGKEEGSLLCGEEGRSRATPRARVACPASLGVSRP</sequence>
<evidence type="ECO:0000313" key="2">
    <source>
        <dbReference type="EMBL" id="KNC73295.1"/>
    </source>
</evidence>
<evidence type="ECO:0000256" key="1">
    <source>
        <dbReference type="SAM" id="MobiDB-lite"/>
    </source>
</evidence>
<feature type="region of interest" description="Disordered" evidence="1">
    <location>
        <begin position="130"/>
        <end position="195"/>
    </location>
</feature>
<protein>
    <submittedName>
        <fullName evidence="2">Uncharacterized protein</fullName>
    </submittedName>
</protein>
<feature type="non-terminal residue" evidence="2">
    <location>
        <position position="195"/>
    </location>
</feature>